<keyword evidence="2" id="KW-1185">Reference proteome</keyword>
<evidence type="ECO:0000313" key="2">
    <source>
        <dbReference type="Proteomes" id="UP001057452"/>
    </source>
</evidence>
<name>A0ACB9WPF5_CHAAC</name>
<dbReference type="Proteomes" id="UP001057452">
    <property type="component" value="Chromosome 13"/>
</dbReference>
<protein>
    <submittedName>
        <fullName evidence="1">Uncharacterized protein</fullName>
    </submittedName>
</protein>
<accession>A0ACB9WPF5</accession>
<gene>
    <name evidence="1" type="ORF">KUCAC02_005734</name>
</gene>
<sequence length="82" mass="8544">MRRSIKDLEGRGGTGAASAAPVTSPLTPSVIRLSHQLIKPREFTPLAMLGPAASPQCLARPRVSGKAAGFTGTERTRASDLC</sequence>
<proteinExistence type="predicted"/>
<dbReference type="EMBL" id="CM043797">
    <property type="protein sequence ID" value="KAI4815593.1"/>
    <property type="molecule type" value="Genomic_DNA"/>
</dbReference>
<evidence type="ECO:0000313" key="1">
    <source>
        <dbReference type="EMBL" id="KAI4815593.1"/>
    </source>
</evidence>
<reference evidence="1" key="1">
    <citation type="submission" date="2022-05" db="EMBL/GenBank/DDBJ databases">
        <title>Chromosome-level genome of Chaenocephalus aceratus.</title>
        <authorList>
            <person name="Park H."/>
        </authorList>
    </citation>
    <scope>NUCLEOTIDE SEQUENCE</scope>
    <source>
        <strain evidence="1">KU_202001</strain>
    </source>
</reference>
<organism evidence="1 2">
    <name type="scientific">Chaenocephalus aceratus</name>
    <name type="common">Blackfin icefish</name>
    <name type="synonym">Chaenichthys aceratus</name>
    <dbReference type="NCBI Taxonomy" id="36190"/>
    <lineage>
        <taxon>Eukaryota</taxon>
        <taxon>Metazoa</taxon>
        <taxon>Chordata</taxon>
        <taxon>Craniata</taxon>
        <taxon>Vertebrata</taxon>
        <taxon>Euteleostomi</taxon>
        <taxon>Actinopterygii</taxon>
        <taxon>Neopterygii</taxon>
        <taxon>Teleostei</taxon>
        <taxon>Neoteleostei</taxon>
        <taxon>Acanthomorphata</taxon>
        <taxon>Eupercaria</taxon>
        <taxon>Perciformes</taxon>
        <taxon>Notothenioidei</taxon>
        <taxon>Channichthyidae</taxon>
        <taxon>Chaenocephalus</taxon>
    </lineage>
</organism>
<comment type="caution">
    <text evidence="1">The sequence shown here is derived from an EMBL/GenBank/DDBJ whole genome shotgun (WGS) entry which is preliminary data.</text>
</comment>